<protein>
    <recommendedName>
        <fullName evidence="1">SecA family profile domain-containing protein</fullName>
    </recommendedName>
</protein>
<dbReference type="InterPro" id="IPR027417">
    <property type="entry name" value="P-loop_NTPase"/>
</dbReference>
<dbReference type="InterPro" id="IPR014018">
    <property type="entry name" value="SecA_motor_DEAD"/>
</dbReference>
<keyword evidence="3" id="KW-1185">Reference proteome</keyword>
<feature type="domain" description="SecA family profile" evidence="1">
    <location>
        <begin position="282"/>
        <end position="704"/>
    </location>
</feature>
<dbReference type="InterPro" id="IPR011115">
    <property type="entry name" value="SecA_DEAD"/>
</dbReference>
<gene>
    <name evidence="2" type="ORF">RFI_35520</name>
</gene>
<dbReference type="PROSITE" id="PS51196">
    <property type="entry name" value="SECA_MOTOR_DEAD"/>
    <property type="match status" value="1"/>
</dbReference>
<dbReference type="Proteomes" id="UP000023152">
    <property type="component" value="Unassembled WGS sequence"/>
</dbReference>
<dbReference type="AlphaFoldDB" id="X6LK07"/>
<dbReference type="SUPFAM" id="SSF52540">
    <property type="entry name" value="P-loop containing nucleoside triphosphate hydrolases"/>
    <property type="match status" value="1"/>
</dbReference>
<dbReference type="GO" id="GO:0017038">
    <property type="term" value="P:protein import"/>
    <property type="evidence" value="ECO:0007669"/>
    <property type="project" value="InterPro"/>
</dbReference>
<name>X6LK07_RETFI</name>
<evidence type="ECO:0000313" key="3">
    <source>
        <dbReference type="Proteomes" id="UP000023152"/>
    </source>
</evidence>
<dbReference type="OrthoDB" id="7614088at2759"/>
<organism evidence="2 3">
    <name type="scientific">Reticulomyxa filosa</name>
    <dbReference type="NCBI Taxonomy" id="46433"/>
    <lineage>
        <taxon>Eukaryota</taxon>
        <taxon>Sar</taxon>
        <taxon>Rhizaria</taxon>
        <taxon>Retaria</taxon>
        <taxon>Foraminifera</taxon>
        <taxon>Monothalamids</taxon>
        <taxon>Reticulomyxidae</taxon>
        <taxon>Reticulomyxa</taxon>
    </lineage>
</organism>
<dbReference type="GO" id="GO:0016020">
    <property type="term" value="C:membrane"/>
    <property type="evidence" value="ECO:0007669"/>
    <property type="project" value="InterPro"/>
</dbReference>
<dbReference type="Gene3D" id="3.40.50.300">
    <property type="entry name" value="P-loop containing nucleotide triphosphate hydrolases"/>
    <property type="match status" value="1"/>
</dbReference>
<evidence type="ECO:0000259" key="1">
    <source>
        <dbReference type="PROSITE" id="PS51196"/>
    </source>
</evidence>
<feature type="non-terminal residue" evidence="2">
    <location>
        <position position="704"/>
    </location>
</feature>
<feature type="non-terminal residue" evidence="2">
    <location>
        <position position="1"/>
    </location>
</feature>
<comment type="caution">
    <text evidence="2">The sequence shown here is derived from an EMBL/GenBank/DDBJ whole genome shotgun (WGS) entry which is preliminary data.</text>
</comment>
<dbReference type="EMBL" id="ASPP01037102">
    <property type="protein sequence ID" value="ETO01919.1"/>
    <property type="molecule type" value="Genomic_DNA"/>
</dbReference>
<dbReference type="Pfam" id="PF07517">
    <property type="entry name" value="SecA_DEAD"/>
    <property type="match status" value="1"/>
</dbReference>
<sequence>ILDYFTSFQERYKKSMDAKNAEELHVVLDKLKIVGKEGPFLQKVLVFMKKKVECGIPEDSSTRKLWSYSEIAHDLNVSLEKMMDDIINEGLINEKTKSNDMERARFFSQLKEKIDFIKRVSQWKSHLINPQKLASCEAKLEKEVEGLMKRISAITVWSPDDCSQVNLYFNCFVSIQNNGVLSSVVKLHIDSIDTIVKNRMQKLESDAMTNLNGDNVIPRLLAMKTMSIYMFGFKEMVNKRIDEFLNTYKRQRKDGTGIAMLALKLEKDSSGIGEMIVAEHNAFKGYNVALFNSKTMSHGIDYVLEKIGAIDDQIDTYDLKEKFNKCNDLYRRLTKENLQEYEPNITLLVNNAKMSIGKIGQKPDNVKWDANTRNKVPELMAYIFAVWTLQNAHFFFDAKGVQGQDLYLLQPHVAQIIAIFRMLGIDENKRVLYSFQKKIDENKPQFFSNWTGSKPGLVSNLVQIGTGEGKSITLAVASCVLALLGFDVSCASYSEYLSSRDFKSFESLFNAFGVVDHIHYGTFNKLCEHIISEGGDVRKLVENLIIPDDEKKSIETPRVTRARVLLIDEVDVFFNKEFYGSCYSPAATLRHVAITKLIDYIWEHRKSLSRLNDVKRSQEYEQCCKVLNRWNALLDEAIKDMLSDVRTFKSHGYQVSNNKIGYKEQDSICYNVRYGYKTLFAYYHEYEQRKISDEKREVIEGDYR</sequence>
<reference evidence="2 3" key="1">
    <citation type="journal article" date="2013" name="Curr. Biol.">
        <title>The Genome of the Foraminiferan Reticulomyxa filosa.</title>
        <authorList>
            <person name="Glockner G."/>
            <person name="Hulsmann N."/>
            <person name="Schleicher M."/>
            <person name="Noegel A.A."/>
            <person name="Eichinger L."/>
            <person name="Gallinger C."/>
            <person name="Pawlowski J."/>
            <person name="Sierra R."/>
            <person name="Euteneuer U."/>
            <person name="Pillet L."/>
            <person name="Moustafa A."/>
            <person name="Platzer M."/>
            <person name="Groth M."/>
            <person name="Szafranski K."/>
            <person name="Schliwa M."/>
        </authorList>
    </citation>
    <scope>NUCLEOTIDE SEQUENCE [LARGE SCALE GENOMIC DNA]</scope>
</reference>
<accession>X6LK07</accession>
<proteinExistence type="predicted"/>
<dbReference type="GO" id="GO:0005524">
    <property type="term" value="F:ATP binding"/>
    <property type="evidence" value="ECO:0007669"/>
    <property type="project" value="InterPro"/>
</dbReference>
<evidence type="ECO:0000313" key="2">
    <source>
        <dbReference type="EMBL" id="ETO01919.1"/>
    </source>
</evidence>